<organism evidence="2 3">
    <name type="scientific">Streptomyces millisiae</name>
    <dbReference type="NCBI Taxonomy" id="3075542"/>
    <lineage>
        <taxon>Bacteria</taxon>
        <taxon>Bacillati</taxon>
        <taxon>Actinomycetota</taxon>
        <taxon>Actinomycetes</taxon>
        <taxon>Kitasatosporales</taxon>
        <taxon>Streptomycetaceae</taxon>
        <taxon>Streptomyces</taxon>
    </lineage>
</organism>
<evidence type="ECO:0000313" key="3">
    <source>
        <dbReference type="Proteomes" id="UP001183420"/>
    </source>
</evidence>
<accession>A0ABU2LIJ8</accession>
<evidence type="ECO:0000256" key="1">
    <source>
        <dbReference type="SAM" id="MobiDB-lite"/>
    </source>
</evidence>
<dbReference type="RefSeq" id="WP_311594854.1">
    <property type="nucleotide sequence ID" value="NZ_JAVREM010000001.1"/>
</dbReference>
<protein>
    <submittedName>
        <fullName evidence="2">Uncharacterized protein</fullName>
    </submittedName>
</protein>
<dbReference type="SUPFAM" id="SSF51735">
    <property type="entry name" value="NAD(P)-binding Rossmann-fold domains"/>
    <property type="match status" value="1"/>
</dbReference>
<proteinExistence type="predicted"/>
<dbReference type="Proteomes" id="UP001183420">
    <property type="component" value="Unassembled WGS sequence"/>
</dbReference>
<keyword evidence="3" id="KW-1185">Reference proteome</keyword>
<sequence>MLGDLFEDKVALVTGAGAAKDPATARDFVGEGAAVVLTGPGQDAIHRAADQLPSQEAPSSRPKGSVRT</sequence>
<comment type="caution">
    <text evidence="2">The sequence shown here is derived from an EMBL/GenBank/DDBJ whole genome shotgun (WGS) entry which is preliminary data.</text>
</comment>
<reference evidence="3" key="1">
    <citation type="submission" date="2023-07" db="EMBL/GenBank/DDBJ databases">
        <title>30 novel species of actinomycetes from the DSMZ collection.</title>
        <authorList>
            <person name="Nouioui I."/>
        </authorList>
    </citation>
    <scope>NUCLEOTIDE SEQUENCE [LARGE SCALE GENOMIC DNA]</scope>
    <source>
        <strain evidence="3">DSM 44918</strain>
    </source>
</reference>
<gene>
    <name evidence="2" type="ORF">RNC47_01950</name>
</gene>
<name>A0ABU2LIJ8_9ACTN</name>
<dbReference type="InterPro" id="IPR036291">
    <property type="entry name" value="NAD(P)-bd_dom_sf"/>
</dbReference>
<dbReference type="Gene3D" id="3.40.50.720">
    <property type="entry name" value="NAD(P)-binding Rossmann-like Domain"/>
    <property type="match status" value="1"/>
</dbReference>
<feature type="region of interest" description="Disordered" evidence="1">
    <location>
        <begin position="41"/>
        <end position="68"/>
    </location>
</feature>
<dbReference type="EMBL" id="JAVREM010000001">
    <property type="protein sequence ID" value="MDT0317097.1"/>
    <property type="molecule type" value="Genomic_DNA"/>
</dbReference>
<evidence type="ECO:0000313" key="2">
    <source>
        <dbReference type="EMBL" id="MDT0317097.1"/>
    </source>
</evidence>